<dbReference type="Pfam" id="PF06803">
    <property type="entry name" value="DUF1232"/>
    <property type="match status" value="1"/>
</dbReference>
<dbReference type="PIRSF" id="PIRSF031804">
    <property type="entry name" value="UCP031804"/>
    <property type="match status" value="1"/>
</dbReference>
<evidence type="ECO:0000256" key="3">
    <source>
        <dbReference type="ARBA" id="ARBA00022989"/>
    </source>
</evidence>
<comment type="subcellular location">
    <subcellularLocation>
        <location evidence="1">Endomembrane system</location>
        <topology evidence="1">Multi-pass membrane protein</topology>
    </subcellularLocation>
</comment>
<evidence type="ECO:0000313" key="6">
    <source>
        <dbReference type="EMBL" id="MDE1464648.1"/>
    </source>
</evidence>
<dbReference type="InterPro" id="IPR016983">
    <property type="entry name" value="UCP031804"/>
</dbReference>
<evidence type="ECO:0000256" key="4">
    <source>
        <dbReference type="ARBA" id="ARBA00023136"/>
    </source>
</evidence>
<keyword evidence="7" id="KW-1185">Reference proteome</keyword>
<organism evidence="6 7">
    <name type="scientific">Spartinivicinus poritis</name>
    <dbReference type="NCBI Taxonomy" id="2994640"/>
    <lineage>
        <taxon>Bacteria</taxon>
        <taxon>Pseudomonadati</taxon>
        <taxon>Pseudomonadota</taxon>
        <taxon>Gammaproteobacteria</taxon>
        <taxon>Oceanospirillales</taxon>
        <taxon>Zooshikellaceae</taxon>
        <taxon>Spartinivicinus</taxon>
    </lineage>
</organism>
<evidence type="ECO:0000256" key="1">
    <source>
        <dbReference type="ARBA" id="ARBA00004127"/>
    </source>
</evidence>
<reference evidence="6 7" key="1">
    <citation type="submission" date="2022-11" db="EMBL/GenBank/DDBJ databases">
        <title>Spartinivicinus poritis sp. nov., isolated from scleractinian coral Porites lutea.</title>
        <authorList>
            <person name="Zhang G."/>
            <person name="Cai L."/>
            <person name="Wei Q."/>
        </authorList>
    </citation>
    <scope>NUCLEOTIDE SEQUENCE [LARGE SCALE GENOMIC DNA]</scope>
    <source>
        <strain evidence="6 7">A2-2</strain>
    </source>
</reference>
<keyword evidence="3" id="KW-1133">Transmembrane helix</keyword>
<accession>A0ABT5UE59</accession>
<gene>
    <name evidence="6" type="ORF">ORQ98_22030</name>
</gene>
<feature type="domain" description="DUF1232" evidence="5">
    <location>
        <begin position="55"/>
        <end position="90"/>
    </location>
</feature>
<dbReference type="RefSeq" id="WP_274690973.1">
    <property type="nucleotide sequence ID" value="NZ_JAPMOU010000039.1"/>
</dbReference>
<keyword evidence="4" id="KW-0472">Membrane</keyword>
<comment type="caution">
    <text evidence="6">The sequence shown here is derived from an EMBL/GenBank/DDBJ whole genome shotgun (WGS) entry which is preliminary data.</text>
</comment>
<dbReference type="EMBL" id="JAPMOU010000039">
    <property type="protein sequence ID" value="MDE1464648.1"/>
    <property type="molecule type" value="Genomic_DNA"/>
</dbReference>
<name>A0ABT5UE59_9GAMM</name>
<dbReference type="Proteomes" id="UP001528823">
    <property type="component" value="Unassembled WGS sequence"/>
</dbReference>
<proteinExistence type="predicted"/>
<evidence type="ECO:0000313" key="7">
    <source>
        <dbReference type="Proteomes" id="UP001528823"/>
    </source>
</evidence>
<sequence length="123" mass="13823">MYEIERLPKKYEKKYSEDKFWSKVKKYAKKAGESVLEPALKMYYALIDSDTPAWARAVIVGALGYFISPLDSIPDIIPAFGFTDDLGVLAAALATVAAHIKDEHVEKAKKTLKKWRGQTDSPE</sequence>
<dbReference type="InterPro" id="IPR010652">
    <property type="entry name" value="DUF1232"/>
</dbReference>
<evidence type="ECO:0000256" key="2">
    <source>
        <dbReference type="ARBA" id="ARBA00022692"/>
    </source>
</evidence>
<protein>
    <submittedName>
        <fullName evidence="6">YkvA family protein</fullName>
    </submittedName>
</protein>
<evidence type="ECO:0000259" key="5">
    <source>
        <dbReference type="Pfam" id="PF06803"/>
    </source>
</evidence>
<keyword evidence="2" id="KW-0812">Transmembrane</keyword>